<name>A0ABN9QUZ0_9DINO</name>
<protein>
    <submittedName>
        <fullName evidence="1">Uncharacterized protein</fullName>
    </submittedName>
</protein>
<sequence length="151" mass="16477">KAAKIENILGDFKGLSTIANAGAAKKKENIAKVVVSSGNVKESKEDVAEIFASFYEALYAGAADQLHLGETPGETAPDFTMPELTAAIRSMKNGNRRDSSGIVAEMLKNSSQSLRERLGDWVATQTNRKLRFAFNTDSCTLGKRNTRLLHW</sequence>
<accession>A0ABN9QUZ0</accession>
<comment type="caution">
    <text evidence="1">The sequence shown here is derived from an EMBL/GenBank/DDBJ whole genome shotgun (WGS) entry which is preliminary data.</text>
</comment>
<keyword evidence="2" id="KW-1185">Reference proteome</keyword>
<dbReference type="Proteomes" id="UP001189429">
    <property type="component" value="Unassembled WGS sequence"/>
</dbReference>
<feature type="non-terminal residue" evidence="1">
    <location>
        <position position="151"/>
    </location>
</feature>
<reference evidence="1" key="1">
    <citation type="submission" date="2023-10" db="EMBL/GenBank/DDBJ databases">
        <authorList>
            <person name="Chen Y."/>
            <person name="Shah S."/>
            <person name="Dougan E. K."/>
            <person name="Thang M."/>
            <person name="Chan C."/>
        </authorList>
    </citation>
    <scope>NUCLEOTIDE SEQUENCE [LARGE SCALE GENOMIC DNA]</scope>
</reference>
<feature type="non-terminal residue" evidence="1">
    <location>
        <position position="1"/>
    </location>
</feature>
<organism evidence="1 2">
    <name type="scientific">Prorocentrum cordatum</name>
    <dbReference type="NCBI Taxonomy" id="2364126"/>
    <lineage>
        <taxon>Eukaryota</taxon>
        <taxon>Sar</taxon>
        <taxon>Alveolata</taxon>
        <taxon>Dinophyceae</taxon>
        <taxon>Prorocentrales</taxon>
        <taxon>Prorocentraceae</taxon>
        <taxon>Prorocentrum</taxon>
    </lineage>
</organism>
<gene>
    <name evidence="1" type="ORF">PCOR1329_LOCUS14700</name>
</gene>
<proteinExistence type="predicted"/>
<evidence type="ECO:0000313" key="2">
    <source>
        <dbReference type="Proteomes" id="UP001189429"/>
    </source>
</evidence>
<evidence type="ECO:0000313" key="1">
    <source>
        <dbReference type="EMBL" id="CAK0809453.1"/>
    </source>
</evidence>
<dbReference type="EMBL" id="CAUYUJ010004415">
    <property type="protein sequence ID" value="CAK0809453.1"/>
    <property type="molecule type" value="Genomic_DNA"/>
</dbReference>